<accession>A0ABR4ASW6</accession>
<feature type="region of interest" description="Disordered" evidence="1">
    <location>
        <begin position="491"/>
        <end position="521"/>
    </location>
</feature>
<evidence type="ECO:0000259" key="4">
    <source>
        <dbReference type="PROSITE" id="PS51767"/>
    </source>
</evidence>
<evidence type="ECO:0000256" key="3">
    <source>
        <dbReference type="SAM" id="SignalP"/>
    </source>
</evidence>
<feature type="chain" id="PRO_5046108255" description="Peptidase A1 domain-containing protein" evidence="3">
    <location>
        <begin position="27"/>
        <end position="618"/>
    </location>
</feature>
<evidence type="ECO:0000256" key="1">
    <source>
        <dbReference type="SAM" id="MobiDB-lite"/>
    </source>
</evidence>
<dbReference type="SUPFAM" id="SSF50630">
    <property type="entry name" value="Acid proteases"/>
    <property type="match status" value="1"/>
</dbReference>
<feature type="compositionally biased region" description="Low complexity" evidence="1">
    <location>
        <begin position="430"/>
        <end position="443"/>
    </location>
</feature>
<feature type="region of interest" description="Disordered" evidence="1">
    <location>
        <begin position="421"/>
        <end position="443"/>
    </location>
</feature>
<evidence type="ECO:0000256" key="2">
    <source>
        <dbReference type="SAM" id="Phobius"/>
    </source>
</evidence>
<reference evidence="5 6" key="1">
    <citation type="submission" date="2024-09" db="EMBL/GenBank/DDBJ databases">
        <title>Rethinking Asexuality: The Enigmatic Case of Functional Sexual Genes in Lepraria (Stereocaulaceae).</title>
        <authorList>
            <person name="Doellman M."/>
            <person name="Sun Y."/>
            <person name="Barcenas-Pena A."/>
            <person name="Lumbsch H.T."/>
            <person name="Grewe F."/>
        </authorList>
    </citation>
    <scope>NUCLEOTIDE SEQUENCE [LARGE SCALE GENOMIC DNA]</scope>
    <source>
        <strain evidence="5 6">Mercado 3170</strain>
    </source>
</reference>
<organism evidence="5 6">
    <name type="scientific">Stereocaulon virgatum</name>
    <dbReference type="NCBI Taxonomy" id="373712"/>
    <lineage>
        <taxon>Eukaryota</taxon>
        <taxon>Fungi</taxon>
        <taxon>Dikarya</taxon>
        <taxon>Ascomycota</taxon>
        <taxon>Pezizomycotina</taxon>
        <taxon>Lecanoromycetes</taxon>
        <taxon>OSLEUM clade</taxon>
        <taxon>Lecanoromycetidae</taxon>
        <taxon>Lecanorales</taxon>
        <taxon>Lecanorineae</taxon>
        <taxon>Stereocaulaceae</taxon>
        <taxon>Stereocaulon</taxon>
    </lineage>
</organism>
<name>A0ABR4ASW6_9LECA</name>
<keyword evidence="6" id="KW-1185">Reference proteome</keyword>
<keyword evidence="3" id="KW-0732">Signal</keyword>
<feature type="domain" description="Peptidase A1" evidence="4">
    <location>
        <begin position="58"/>
        <end position="410"/>
    </location>
</feature>
<dbReference type="Proteomes" id="UP001590950">
    <property type="component" value="Unassembled WGS sequence"/>
</dbReference>
<dbReference type="InterPro" id="IPR033121">
    <property type="entry name" value="PEPTIDASE_A1"/>
</dbReference>
<dbReference type="Gene3D" id="2.40.70.10">
    <property type="entry name" value="Acid Proteases"/>
    <property type="match status" value="2"/>
</dbReference>
<feature type="transmembrane region" description="Helical" evidence="2">
    <location>
        <begin position="460"/>
        <end position="480"/>
    </location>
</feature>
<keyword evidence="2" id="KW-0472">Membrane</keyword>
<dbReference type="InterPro" id="IPR021109">
    <property type="entry name" value="Peptidase_aspartic_dom_sf"/>
</dbReference>
<dbReference type="PROSITE" id="PS51767">
    <property type="entry name" value="PEPTIDASE_A1"/>
    <property type="match status" value="1"/>
</dbReference>
<protein>
    <recommendedName>
        <fullName evidence="4">Peptidase A1 domain-containing protein</fullName>
    </recommendedName>
</protein>
<proteinExistence type="predicted"/>
<comment type="caution">
    <text evidence="5">The sequence shown here is derived from an EMBL/GenBank/DDBJ whole genome shotgun (WGS) entry which is preliminary data.</text>
</comment>
<gene>
    <name evidence="5" type="ORF">N7G274_000462</name>
</gene>
<feature type="signal peptide" evidence="3">
    <location>
        <begin position="1"/>
        <end position="26"/>
    </location>
</feature>
<evidence type="ECO:0000313" key="6">
    <source>
        <dbReference type="Proteomes" id="UP001590950"/>
    </source>
</evidence>
<sequence length="618" mass="65964">MAMLVRPNLLPVLLLFCRSLSALCLATSTSQPSCTSAIGAPIAVPIQNVTLGDNTLRRGAAVSIGSPPQAFAFQLNAELNNTYIFDGTYTSNLGGCTSGNSSKECSDQLGGLFDKGKSTTWSPAANRSALRTAIESRGSNPNHANDSWGTDTIRISSTVAIPGFPLAISRGQGETMNTLGLAQNSTLLNLLAANATIPSRTWSFWQGWTGADTEHQMDGTLVLGGYDAAKVIGANITLPLTPADEDANCRIVTITDIKMNLKNGSSPSLFGPNRATAQKACVEPHFNTLSLSLESWTAFLGISGSTYIDRSTSPVAFFGMLVEAKGAYDGDLTFTIDPGLEITIPNHQLVVPDVGINNQGQEYIKNSSTRSVLINSLQQVNANDMLVLGLPFFTSAYMLVDDDQQTFTLWKAQPNTTQDLKSVGAPVCNSTSEPPAPSSTTPSIVNSAIQRATVSKGAKAGAVVGTLAGVALFVAAFFALKRRSSRKREAEAALEAAREHDSDTPSGLPIYKPELPSNKQPTQELGYEASVYELCGDTRHEMRAISGRGHAAWAPEMPADPIEEPSLSPQKESANPRKEIPLSPLEMPASRTSRHLSTLRMMPPMIKRKPVMNRNPPI</sequence>
<keyword evidence="2" id="KW-1133">Transmembrane helix</keyword>
<feature type="region of interest" description="Disordered" evidence="1">
    <location>
        <begin position="549"/>
        <end position="618"/>
    </location>
</feature>
<keyword evidence="2" id="KW-0812">Transmembrane</keyword>
<evidence type="ECO:0000313" key="5">
    <source>
        <dbReference type="EMBL" id="KAL2048550.1"/>
    </source>
</evidence>
<feature type="compositionally biased region" description="Basic and acidic residues" evidence="1">
    <location>
        <begin position="491"/>
        <end position="503"/>
    </location>
</feature>
<dbReference type="EMBL" id="JBEFKJ010000001">
    <property type="protein sequence ID" value="KAL2048550.1"/>
    <property type="molecule type" value="Genomic_DNA"/>
</dbReference>